<feature type="chain" id="PRO_5042225137" evidence="2">
    <location>
        <begin position="27"/>
        <end position="578"/>
    </location>
</feature>
<evidence type="ECO:0000256" key="2">
    <source>
        <dbReference type="SAM" id="SignalP"/>
    </source>
</evidence>
<feature type="region of interest" description="Disordered" evidence="1">
    <location>
        <begin position="276"/>
        <end position="323"/>
    </location>
</feature>
<keyword evidence="2" id="KW-0732">Signal</keyword>
<feature type="compositionally biased region" description="Low complexity" evidence="1">
    <location>
        <begin position="283"/>
        <end position="323"/>
    </location>
</feature>
<feature type="compositionally biased region" description="Acidic residues" evidence="1">
    <location>
        <begin position="237"/>
        <end position="250"/>
    </location>
</feature>
<feature type="region of interest" description="Disordered" evidence="1">
    <location>
        <begin position="415"/>
        <end position="448"/>
    </location>
</feature>
<organism evidence="3 4">
    <name type="scientific">Mycena belliarum</name>
    <dbReference type="NCBI Taxonomy" id="1033014"/>
    <lineage>
        <taxon>Eukaryota</taxon>
        <taxon>Fungi</taxon>
        <taxon>Dikarya</taxon>
        <taxon>Basidiomycota</taxon>
        <taxon>Agaricomycotina</taxon>
        <taxon>Agaricomycetes</taxon>
        <taxon>Agaricomycetidae</taxon>
        <taxon>Agaricales</taxon>
        <taxon>Marasmiineae</taxon>
        <taxon>Mycenaceae</taxon>
        <taxon>Mycena</taxon>
    </lineage>
</organism>
<sequence length="578" mass="58225">MVAVNPRFTFLALSLASLSLPPAAEAAAIRPSDQGSPSKPSRQHPRAIPMPMKRSYEARAAEVKTFSKRQEGQARFSVKSRVDRRADAPPQVPSSTPGHVDITSPTNSTSGETGSTTIGHLLLNSTATPYVLDASERNMTTVFMVPSPSDSSRCTLQLSLFDAAKNATSQYCATFDPNPPAPEPLTMTPCFNASTTTPHTSQTFSYNSTSGVIQPMWYNGEDDGKTDDSSSSPSTVNDEEVNDSDADASENLDARDAPKPQDVILVFVSNAAADDVSQQDFPSSSDSTSASASGTSTTASATPSSASVGQSSSSSGVSSQASQSASFPSDRFVSAIPSATPSASSSFAAANVEAVSSSTTDVSTQSTVASTGLSSVSVSYSGASATPSFAAAEMNPSQSSMSASAMSTASAMSSVSSGFGAASSQSSSTVLPSQSPVSSSSASATSSDASSTVGALDVQLAAASSDSSVPASSSYSSVPSPSASTVAPASSSVDPAAIAAEVASSSASSSASYSSFSASPSSAAPSPSSSDSTVVSPPTSDSQAVYVGGSNERPVARAEMTPVSTAPYKLMFRAEPRL</sequence>
<name>A0AAD6XRH8_9AGAR</name>
<evidence type="ECO:0000256" key="1">
    <source>
        <dbReference type="SAM" id="MobiDB-lite"/>
    </source>
</evidence>
<evidence type="ECO:0000313" key="4">
    <source>
        <dbReference type="Proteomes" id="UP001222325"/>
    </source>
</evidence>
<protein>
    <submittedName>
        <fullName evidence="3">Uncharacterized protein</fullName>
    </submittedName>
</protein>
<feature type="region of interest" description="Disordered" evidence="1">
    <location>
        <begin position="212"/>
        <end position="258"/>
    </location>
</feature>
<feature type="region of interest" description="Disordered" evidence="1">
    <location>
        <begin position="467"/>
        <end position="491"/>
    </location>
</feature>
<evidence type="ECO:0000313" key="3">
    <source>
        <dbReference type="EMBL" id="KAJ7089827.1"/>
    </source>
</evidence>
<accession>A0AAD6XRH8</accession>
<dbReference type="EMBL" id="JARJCN010000023">
    <property type="protein sequence ID" value="KAJ7089827.1"/>
    <property type="molecule type" value="Genomic_DNA"/>
</dbReference>
<feature type="compositionally biased region" description="Low complexity" evidence="1">
    <location>
        <begin position="506"/>
        <end position="542"/>
    </location>
</feature>
<comment type="caution">
    <text evidence="3">The sequence shown here is derived from an EMBL/GenBank/DDBJ whole genome shotgun (WGS) entry which is preliminary data.</text>
</comment>
<feature type="signal peptide" evidence="2">
    <location>
        <begin position="1"/>
        <end position="26"/>
    </location>
</feature>
<gene>
    <name evidence="3" type="ORF">B0H15DRAFT_949077</name>
</gene>
<dbReference type="Proteomes" id="UP001222325">
    <property type="component" value="Unassembled WGS sequence"/>
</dbReference>
<dbReference type="AlphaFoldDB" id="A0AAD6XRH8"/>
<reference evidence="3" key="1">
    <citation type="submission" date="2023-03" db="EMBL/GenBank/DDBJ databases">
        <title>Massive genome expansion in bonnet fungi (Mycena s.s.) driven by repeated elements and novel gene families across ecological guilds.</title>
        <authorList>
            <consortium name="Lawrence Berkeley National Laboratory"/>
            <person name="Harder C.B."/>
            <person name="Miyauchi S."/>
            <person name="Viragh M."/>
            <person name="Kuo A."/>
            <person name="Thoen E."/>
            <person name="Andreopoulos B."/>
            <person name="Lu D."/>
            <person name="Skrede I."/>
            <person name="Drula E."/>
            <person name="Henrissat B."/>
            <person name="Morin E."/>
            <person name="Kohler A."/>
            <person name="Barry K."/>
            <person name="LaButti K."/>
            <person name="Morin E."/>
            <person name="Salamov A."/>
            <person name="Lipzen A."/>
            <person name="Mereny Z."/>
            <person name="Hegedus B."/>
            <person name="Baldrian P."/>
            <person name="Stursova M."/>
            <person name="Weitz H."/>
            <person name="Taylor A."/>
            <person name="Grigoriev I.V."/>
            <person name="Nagy L.G."/>
            <person name="Martin F."/>
            <person name="Kauserud H."/>
        </authorList>
    </citation>
    <scope>NUCLEOTIDE SEQUENCE</scope>
    <source>
        <strain evidence="3">CBHHK173m</strain>
    </source>
</reference>
<keyword evidence="4" id="KW-1185">Reference proteome</keyword>
<feature type="region of interest" description="Disordered" evidence="1">
    <location>
        <begin position="506"/>
        <end position="578"/>
    </location>
</feature>
<proteinExistence type="predicted"/>
<feature type="region of interest" description="Disordered" evidence="1">
    <location>
        <begin position="25"/>
        <end position="116"/>
    </location>
</feature>
<feature type="compositionally biased region" description="Low complexity" evidence="1">
    <location>
        <begin position="103"/>
        <end position="116"/>
    </location>
</feature>